<reference evidence="1 2" key="1">
    <citation type="submission" date="2020-09" db="EMBL/GenBank/DDBJ databases">
        <title>Genome sequencing and assembly of Pontibacter sp.</title>
        <authorList>
            <person name="Chhetri G."/>
        </authorList>
    </citation>
    <scope>NUCLEOTIDE SEQUENCE [LARGE SCALE GENOMIC DNA]</scope>
    <source>
        <strain evidence="1 2">JH31</strain>
    </source>
</reference>
<sequence>MATTSRRDFIRLSALASGMLLVPNFLHGLDKHGMPLMPGSNGKRLVVIQLSGGNDGLNTVVPYLDDLYYKARPGLAIPAKKVLTLDSGLGLNPAMEKLRLLYEQGHVAVLNSVGYPDPDRSHFRSMDIWQSASASDEYLHTGWLGRYLDSIPGGAAAHSAIEVDDMLSLALKGEQRMGIAVQDVQRFYQASNQDFLRKAAGQHQEAHDHHQVDYLYKTLIETQQSARYLQEKTKVYRSRQSYPKGEFANHLKTIAELISSGVESRVYYASLGGFDTHVRQELQQGRLLEELSVGVYSFVQDLKQHREFDNTMIMVFSEFGRRVAQNASGGTDHGTANNLFLIGGGLKKAGMYNEAPDLQNLDQGDLMYQIDFRNVYATLLQNWLQADAAGILGGNTKILSGLM</sequence>
<dbReference type="Pfam" id="PF07394">
    <property type="entry name" value="DUF1501"/>
    <property type="match status" value="1"/>
</dbReference>
<keyword evidence="2" id="KW-1185">Reference proteome</keyword>
<dbReference type="RefSeq" id="WP_191182034.1">
    <property type="nucleotide sequence ID" value="NZ_JACXAJ010000001.1"/>
</dbReference>
<accession>A0ABR7XC47</accession>
<dbReference type="PANTHER" id="PTHR43737:SF1">
    <property type="entry name" value="DUF1501 DOMAIN-CONTAINING PROTEIN"/>
    <property type="match status" value="1"/>
</dbReference>
<dbReference type="Proteomes" id="UP000625551">
    <property type="component" value="Unassembled WGS sequence"/>
</dbReference>
<protein>
    <submittedName>
        <fullName evidence="1">DUF1501 domain-containing protein</fullName>
    </submittedName>
</protein>
<dbReference type="EMBL" id="JACXAJ010000001">
    <property type="protein sequence ID" value="MBD1395880.1"/>
    <property type="molecule type" value="Genomic_DNA"/>
</dbReference>
<dbReference type="InterPro" id="IPR010869">
    <property type="entry name" value="DUF1501"/>
</dbReference>
<organism evidence="1 2">
    <name type="scientific">Pontibacter aquaedesilientis</name>
    <dbReference type="NCBI Taxonomy" id="2766980"/>
    <lineage>
        <taxon>Bacteria</taxon>
        <taxon>Pseudomonadati</taxon>
        <taxon>Bacteroidota</taxon>
        <taxon>Cytophagia</taxon>
        <taxon>Cytophagales</taxon>
        <taxon>Hymenobacteraceae</taxon>
        <taxon>Pontibacter</taxon>
    </lineage>
</organism>
<gene>
    <name evidence="1" type="ORF">H9Q13_01780</name>
</gene>
<dbReference type="PANTHER" id="PTHR43737">
    <property type="entry name" value="BLL7424 PROTEIN"/>
    <property type="match status" value="1"/>
</dbReference>
<name>A0ABR7XC47_9BACT</name>
<dbReference type="InterPro" id="IPR017850">
    <property type="entry name" value="Alkaline_phosphatase_core_sf"/>
</dbReference>
<comment type="caution">
    <text evidence="1">The sequence shown here is derived from an EMBL/GenBank/DDBJ whole genome shotgun (WGS) entry which is preliminary data.</text>
</comment>
<evidence type="ECO:0000313" key="1">
    <source>
        <dbReference type="EMBL" id="MBD1395880.1"/>
    </source>
</evidence>
<dbReference type="SUPFAM" id="SSF53649">
    <property type="entry name" value="Alkaline phosphatase-like"/>
    <property type="match status" value="1"/>
</dbReference>
<proteinExistence type="predicted"/>
<evidence type="ECO:0000313" key="2">
    <source>
        <dbReference type="Proteomes" id="UP000625551"/>
    </source>
</evidence>